<dbReference type="Gene3D" id="3.40.50.150">
    <property type="entry name" value="Vaccinia Virus protein VP39"/>
    <property type="match status" value="2"/>
</dbReference>
<keyword evidence="2" id="KW-1185">Reference proteome</keyword>
<protein>
    <submittedName>
        <fullName evidence="1">Uncharacterized protein</fullName>
    </submittedName>
</protein>
<dbReference type="HOGENOM" id="CLU_027633_0_0_5"/>
<accession>J0QJ27</accession>
<dbReference type="RefSeq" id="WP_007347409.1">
    <property type="nucleotide sequence ID" value="NZ_CALY02000014.1"/>
</dbReference>
<dbReference type="AlphaFoldDB" id="J0QJ27"/>
<dbReference type="EMBL" id="AILY01000022">
    <property type="protein sequence ID" value="EJF85551.1"/>
    <property type="molecule type" value="Genomic_DNA"/>
</dbReference>
<evidence type="ECO:0000313" key="2">
    <source>
        <dbReference type="Proteomes" id="UP000001077"/>
    </source>
</evidence>
<evidence type="ECO:0000313" key="1">
    <source>
        <dbReference type="EMBL" id="EJF85551.1"/>
    </source>
</evidence>
<dbReference type="OrthoDB" id="8901552at2"/>
<dbReference type="SUPFAM" id="SSF53335">
    <property type="entry name" value="S-adenosyl-L-methionine-dependent methyltransferases"/>
    <property type="match status" value="2"/>
</dbReference>
<proteinExistence type="predicted"/>
<dbReference type="STRING" id="1094556.MCY_01112"/>
<comment type="caution">
    <text evidence="1">The sequence shown here is derived from an EMBL/GenBank/DDBJ whole genome shotgun (WGS) entry which is preliminary data.</text>
</comment>
<sequence>MLQLAKSENQPRLIWSDLEDTFSSTELCKSLEDLEEKYNVSNEESFFKKLVNTSVSKLQPYHRWVRYREGYAGDLVKEILSRYPNVSGGIVLDPMCGSGSTSVAASELSISSVGLDVNPFAILSTEVKSYALSTGELQKLHKIINNWNKCTDHEKYEYNEYEDQISKYFDQGNFTELVKIKRRIHEESNKRIFNILNFCLLAILEDCSNRKRDGNGLATRPSPVGDIKKRFLDQLQLILIDYEENPHNEDSLARGVELDARKLSLSAISGDHAGSIIFSPPYANSFDYFESYKLEIVFGEYSLLSKLGKYRERLVRNYRINKSAEKTTDIDLVDMLCVEIEKKIPEKERMTGKRDSRTRLVPGMLRSYFYDMRTIIENCYDVLLKGGFMHIVVDQSAYVGIPIPTDTLLAKIAEDTGFKVREMIVCRRASTSGQQLKMNQRLKELLRETIIVLEKPL</sequence>
<name>J0QJ27_9HYPH</name>
<reference evidence="1 2" key="1">
    <citation type="submission" date="2012-03" db="EMBL/GenBank/DDBJ databases">
        <title>The Genome Sequence of Bartonella rattimassiliensis 15908.</title>
        <authorList>
            <consortium name="The Broad Institute Genome Sequencing Platform"/>
            <consortium name="The Broad Institute Genome Sequencing Center for Infectious Disease"/>
            <person name="Feldgarden M."/>
            <person name="Kirby J."/>
            <person name="Kosoy M."/>
            <person name="Birtles R."/>
            <person name="Probert W.S."/>
            <person name="Chiaraviglio L."/>
            <person name="Young S.K."/>
            <person name="Zeng Q."/>
            <person name="Gargeya S."/>
            <person name="Fitzgerald M."/>
            <person name="Haas B."/>
            <person name="Abouelleil A."/>
            <person name="Alvarado L."/>
            <person name="Arachchi H.M."/>
            <person name="Berlin A."/>
            <person name="Chapman S.B."/>
            <person name="Gearin G."/>
            <person name="Goldberg J."/>
            <person name="Griggs A."/>
            <person name="Gujja S."/>
            <person name="Hansen M."/>
            <person name="Heiman D."/>
            <person name="Howarth C."/>
            <person name="Larimer J."/>
            <person name="Lui A."/>
            <person name="MacDonald P.J.P."/>
            <person name="McCowen C."/>
            <person name="Montmayeur A."/>
            <person name="Murphy C."/>
            <person name="Neiman D."/>
            <person name="Pearson M."/>
            <person name="Priest M."/>
            <person name="Roberts A."/>
            <person name="Saif S."/>
            <person name="Shea T."/>
            <person name="Sisk P."/>
            <person name="Stolte C."/>
            <person name="Sykes S."/>
            <person name="Wortman J."/>
            <person name="Nusbaum C."/>
            <person name="Birren B."/>
        </authorList>
    </citation>
    <scope>NUCLEOTIDE SEQUENCE [LARGE SCALE GENOMIC DNA]</scope>
    <source>
        <strain evidence="1 2">15908</strain>
    </source>
</reference>
<gene>
    <name evidence="1" type="ORF">MCY_01112</name>
</gene>
<dbReference type="InterPro" id="IPR029063">
    <property type="entry name" value="SAM-dependent_MTases_sf"/>
</dbReference>
<dbReference type="PATRIC" id="fig|1094556.3.peg.1269"/>
<dbReference type="Proteomes" id="UP000001077">
    <property type="component" value="Unassembled WGS sequence"/>
</dbReference>
<organism evidence="1 2">
    <name type="scientific">Bartonella rattimassiliensis 15908</name>
    <dbReference type="NCBI Taxonomy" id="1094556"/>
    <lineage>
        <taxon>Bacteria</taxon>
        <taxon>Pseudomonadati</taxon>
        <taxon>Pseudomonadota</taxon>
        <taxon>Alphaproteobacteria</taxon>
        <taxon>Hyphomicrobiales</taxon>
        <taxon>Bartonellaceae</taxon>
        <taxon>Bartonella</taxon>
    </lineage>
</organism>
<dbReference type="eggNOG" id="COG0863">
    <property type="taxonomic scope" value="Bacteria"/>
</dbReference>